<accession>A0A2P2QQD2</accession>
<dbReference type="EMBL" id="GGEC01088772">
    <property type="protein sequence ID" value="MBX69256.1"/>
    <property type="molecule type" value="Transcribed_RNA"/>
</dbReference>
<sequence length="27" mass="3146">MHSFLNLQATQSILVCTHFSCQTFFLQ</sequence>
<dbReference type="AlphaFoldDB" id="A0A2P2QQD2"/>
<protein>
    <submittedName>
        <fullName evidence="1">Uncharacterized protein</fullName>
    </submittedName>
</protein>
<organism evidence="1">
    <name type="scientific">Rhizophora mucronata</name>
    <name type="common">Asiatic mangrove</name>
    <dbReference type="NCBI Taxonomy" id="61149"/>
    <lineage>
        <taxon>Eukaryota</taxon>
        <taxon>Viridiplantae</taxon>
        <taxon>Streptophyta</taxon>
        <taxon>Embryophyta</taxon>
        <taxon>Tracheophyta</taxon>
        <taxon>Spermatophyta</taxon>
        <taxon>Magnoliopsida</taxon>
        <taxon>eudicotyledons</taxon>
        <taxon>Gunneridae</taxon>
        <taxon>Pentapetalae</taxon>
        <taxon>rosids</taxon>
        <taxon>fabids</taxon>
        <taxon>Malpighiales</taxon>
        <taxon>Rhizophoraceae</taxon>
        <taxon>Rhizophora</taxon>
    </lineage>
</organism>
<proteinExistence type="predicted"/>
<name>A0A2P2QQD2_RHIMU</name>
<reference evidence="1" key="1">
    <citation type="submission" date="2018-02" db="EMBL/GenBank/DDBJ databases">
        <title>Rhizophora mucronata_Transcriptome.</title>
        <authorList>
            <person name="Meera S.P."/>
            <person name="Sreeshan A."/>
            <person name="Augustine A."/>
        </authorList>
    </citation>
    <scope>NUCLEOTIDE SEQUENCE</scope>
    <source>
        <tissue evidence="1">Leaf</tissue>
    </source>
</reference>
<evidence type="ECO:0000313" key="1">
    <source>
        <dbReference type="EMBL" id="MBX69256.1"/>
    </source>
</evidence>